<name>H5U5H4_9ACTN</name>
<keyword evidence="3" id="KW-1185">Reference proteome</keyword>
<evidence type="ECO:0000256" key="1">
    <source>
        <dbReference type="SAM" id="MobiDB-lite"/>
    </source>
</evidence>
<protein>
    <submittedName>
        <fullName evidence="2">Uncharacterized protein</fullName>
    </submittedName>
</protein>
<dbReference type="AlphaFoldDB" id="H5U5H4"/>
<evidence type="ECO:0000313" key="3">
    <source>
        <dbReference type="Proteomes" id="UP000005845"/>
    </source>
</evidence>
<feature type="region of interest" description="Disordered" evidence="1">
    <location>
        <begin position="191"/>
        <end position="210"/>
    </location>
</feature>
<dbReference type="EMBL" id="BAFC01000116">
    <property type="protein sequence ID" value="GAB40982.1"/>
    <property type="molecule type" value="Genomic_DNA"/>
</dbReference>
<reference evidence="2 3" key="1">
    <citation type="submission" date="2012-02" db="EMBL/GenBank/DDBJ databases">
        <title>Whole genome shotgun sequence of Gordonia sputi NBRC 100414.</title>
        <authorList>
            <person name="Yoshida I."/>
            <person name="Hosoyama A."/>
            <person name="Tsuchikane K."/>
            <person name="Katsumata H."/>
            <person name="Yamazaki S."/>
            <person name="Fujita N."/>
        </authorList>
    </citation>
    <scope>NUCLEOTIDE SEQUENCE [LARGE SCALE GENOMIC DNA]</scope>
    <source>
        <strain evidence="2 3">NBRC 100414</strain>
    </source>
</reference>
<organism evidence="2 3">
    <name type="scientific">Gordonia sputi NBRC 100414</name>
    <dbReference type="NCBI Taxonomy" id="1089453"/>
    <lineage>
        <taxon>Bacteria</taxon>
        <taxon>Bacillati</taxon>
        <taxon>Actinomycetota</taxon>
        <taxon>Actinomycetes</taxon>
        <taxon>Mycobacteriales</taxon>
        <taxon>Gordoniaceae</taxon>
        <taxon>Gordonia</taxon>
    </lineage>
</organism>
<dbReference type="RefSeq" id="WP_005208097.1">
    <property type="nucleotide sequence ID" value="NZ_BAFC01000116.1"/>
</dbReference>
<dbReference type="Proteomes" id="UP000005845">
    <property type="component" value="Unassembled WGS sequence"/>
</dbReference>
<gene>
    <name evidence="2" type="ORF">GOSPT_118_00590</name>
</gene>
<comment type="caution">
    <text evidence="2">The sequence shown here is derived from an EMBL/GenBank/DDBJ whole genome shotgun (WGS) entry which is preliminary data.</text>
</comment>
<sequence>MNANDGGDELVAKAMKIVDQSIEAQHRADLELIESGAAAARKLLADLERARDEQPAILAKMRDEAEEERDRCRVEEPWLDTVGAIPSYVDNDGVAELHGMMSMPSIAGKEVWGCRLAFDVASSARPANDVVCEYFSDIADTDHLMLVFAAAIDTLADHVIKPLLDSVERQGGDYDMRVRLADAARNAWTTRIGSMGDAPETDQGGDTPAF</sequence>
<proteinExistence type="predicted"/>
<evidence type="ECO:0000313" key="2">
    <source>
        <dbReference type="EMBL" id="GAB40982.1"/>
    </source>
</evidence>
<accession>H5U5H4</accession>
<dbReference type="eggNOG" id="ENOG5031S7F">
    <property type="taxonomic scope" value="Bacteria"/>
</dbReference>